<reference evidence="1" key="1">
    <citation type="submission" date="2014-09" db="EMBL/GenBank/DDBJ databases">
        <authorList>
            <person name="Magalhaes I.L.F."/>
            <person name="Oliveira U."/>
            <person name="Santos F.R."/>
            <person name="Vidigal T.H.D.A."/>
            <person name="Brescovit A.D."/>
            <person name="Santos A.J."/>
        </authorList>
    </citation>
    <scope>NUCLEOTIDE SEQUENCE</scope>
    <source>
        <tissue evidence="1">Shoot tissue taken approximately 20 cm above the soil surface</tissue>
    </source>
</reference>
<dbReference type="AlphaFoldDB" id="A0A0A9FVM4"/>
<proteinExistence type="predicted"/>
<sequence>MLLKSSQARSSSERCNFGTPVTNAFCSWPLSPVLQGPIVATALLRHGKRKHAMPASNSRPTTGRTIIYSQLMDLNAS</sequence>
<name>A0A0A9FVM4_ARUDO</name>
<reference evidence="1" key="2">
    <citation type="journal article" date="2015" name="Data Brief">
        <title>Shoot transcriptome of the giant reed, Arundo donax.</title>
        <authorList>
            <person name="Barrero R.A."/>
            <person name="Guerrero F.D."/>
            <person name="Moolhuijzen P."/>
            <person name="Goolsby J.A."/>
            <person name="Tidwell J."/>
            <person name="Bellgard S.E."/>
            <person name="Bellgard M.I."/>
        </authorList>
    </citation>
    <scope>NUCLEOTIDE SEQUENCE</scope>
    <source>
        <tissue evidence="1">Shoot tissue taken approximately 20 cm above the soil surface</tissue>
    </source>
</reference>
<accession>A0A0A9FVM4</accession>
<protein>
    <submittedName>
        <fullName evidence="1">Uncharacterized protein</fullName>
    </submittedName>
</protein>
<organism evidence="1">
    <name type="scientific">Arundo donax</name>
    <name type="common">Giant reed</name>
    <name type="synonym">Donax arundinaceus</name>
    <dbReference type="NCBI Taxonomy" id="35708"/>
    <lineage>
        <taxon>Eukaryota</taxon>
        <taxon>Viridiplantae</taxon>
        <taxon>Streptophyta</taxon>
        <taxon>Embryophyta</taxon>
        <taxon>Tracheophyta</taxon>
        <taxon>Spermatophyta</taxon>
        <taxon>Magnoliopsida</taxon>
        <taxon>Liliopsida</taxon>
        <taxon>Poales</taxon>
        <taxon>Poaceae</taxon>
        <taxon>PACMAD clade</taxon>
        <taxon>Arundinoideae</taxon>
        <taxon>Arundineae</taxon>
        <taxon>Arundo</taxon>
    </lineage>
</organism>
<evidence type="ECO:0000313" key="1">
    <source>
        <dbReference type="EMBL" id="JAE15284.1"/>
    </source>
</evidence>
<dbReference type="EMBL" id="GBRH01182612">
    <property type="protein sequence ID" value="JAE15284.1"/>
    <property type="molecule type" value="Transcribed_RNA"/>
</dbReference>